<dbReference type="PANTHER" id="PTHR43881:SF1">
    <property type="entry name" value="GAMMA-GLUTAMYLTRANSPEPTIDASE (AFU_ORTHOLOGUE AFUA_4G13580)"/>
    <property type="match status" value="1"/>
</dbReference>
<protein>
    <submittedName>
        <fullName evidence="1">Gamma-glutamyltransferase family protein</fullName>
    </submittedName>
</protein>
<dbReference type="InterPro" id="IPR043138">
    <property type="entry name" value="GGT_lsub"/>
</dbReference>
<dbReference type="RefSeq" id="WP_317057846.1">
    <property type="nucleotide sequence ID" value="NZ_CP146606.1"/>
</dbReference>
<gene>
    <name evidence="1" type="ORF">RZS32_005235</name>
</gene>
<sequence length="525" mass="55568">MRDFHLPGRSATYATNGMCATSHPLAARTAIDILSRGGNAMDAAIAGAVLLGICEPQMTGIGGDCFALYTRPGSNEIHALNGSGRAPAAANADTLRAAGHKDVPLYSAQAVTIPGAVDAFCHLSETEGKLGLDTLLAPSIHYAETGVPIAPRVADDLPEATTCLQGHGITHFSNNGKPFGIGDMFHAPGQAEVLRRIAKDGRDAFYTGEIADDMLRTLTEMGGAHSAEDFAATTCMPTNPINGHYKGVDLYEHPPNGQGATAILLLNILSNFDIAGMDPQGAERVHIEAEATKLAYDARNRFMADPDHTARLAHMVSPETAAKLAALINPKRAMQSATQVSEAVHRDTIYITVVDKDHMAVSLIYSIFHGFGSGIASEKFGILFQNRGAGFTLEEGHANEFGGGKRPMHTIIPGMLAEHGRVTLPFGVMGGAYQSTGHARFVSNLRDFDMDLQVALDAPRAFADADELKVERGYAPEVHQALADMGHNVIIPDTAIGGAQAIRIRDDGVLEGASDPRKDGCALGY</sequence>
<dbReference type="PANTHER" id="PTHR43881">
    <property type="entry name" value="GAMMA-GLUTAMYLTRANSPEPTIDASE (AFU_ORTHOLOGUE AFUA_4G13580)"/>
    <property type="match status" value="1"/>
</dbReference>
<name>A0ABZ2THS2_9RHOB</name>
<organism evidence="1 2">
    <name type="scientific">Roseovarius rhodophyticola</name>
    <dbReference type="NCBI Taxonomy" id="3080827"/>
    <lineage>
        <taxon>Bacteria</taxon>
        <taxon>Pseudomonadati</taxon>
        <taxon>Pseudomonadota</taxon>
        <taxon>Alphaproteobacteria</taxon>
        <taxon>Rhodobacterales</taxon>
        <taxon>Roseobacteraceae</taxon>
        <taxon>Roseovarius</taxon>
    </lineage>
</organism>
<proteinExistence type="predicted"/>
<accession>A0ABZ2THS2</accession>
<dbReference type="SUPFAM" id="SSF56235">
    <property type="entry name" value="N-terminal nucleophile aminohydrolases (Ntn hydrolases)"/>
    <property type="match status" value="1"/>
</dbReference>
<keyword evidence="2" id="KW-1185">Reference proteome</keyword>
<evidence type="ECO:0000313" key="1">
    <source>
        <dbReference type="EMBL" id="WYK19280.1"/>
    </source>
</evidence>
<dbReference type="Proteomes" id="UP001281305">
    <property type="component" value="Chromosome"/>
</dbReference>
<dbReference type="Gene3D" id="1.10.246.130">
    <property type="match status" value="1"/>
</dbReference>
<dbReference type="EMBL" id="CP146606">
    <property type="protein sequence ID" value="WYK19280.1"/>
    <property type="molecule type" value="Genomic_DNA"/>
</dbReference>
<dbReference type="InterPro" id="IPR029055">
    <property type="entry name" value="Ntn_hydrolases_N"/>
</dbReference>
<reference evidence="1 2" key="1">
    <citation type="submission" date="2024-02" db="EMBL/GenBank/DDBJ databases">
        <title>Roseovarius strain W115 nov., isolated from a marine algae.</title>
        <authorList>
            <person name="Lee M.W."/>
            <person name="Lee J.K."/>
            <person name="Kim J.M."/>
            <person name="Choi D.G."/>
            <person name="Baek J.H."/>
            <person name="Bayburt H."/>
            <person name="Jung J.J."/>
            <person name="Han D.M."/>
            <person name="Jeon C.O."/>
        </authorList>
    </citation>
    <scope>NUCLEOTIDE SEQUENCE [LARGE SCALE GENOMIC DNA]</scope>
    <source>
        <strain evidence="1 2">W115</strain>
    </source>
</reference>
<dbReference type="InterPro" id="IPR052896">
    <property type="entry name" value="GGT-like_enzyme"/>
</dbReference>
<dbReference type="InterPro" id="IPR043137">
    <property type="entry name" value="GGT_ssub_C"/>
</dbReference>
<dbReference type="PRINTS" id="PR01210">
    <property type="entry name" value="GGTRANSPTASE"/>
</dbReference>
<dbReference type="Pfam" id="PF01019">
    <property type="entry name" value="G_glu_transpept"/>
    <property type="match status" value="1"/>
</dbReference>
<dbReference type="Gene3D" id="3.60.20.40">
    <property type="match status" value="1"/>
</dbReference>
<evidence type="ECO:0000313" key="2">
    <source>
        <dbReference type="Proteomes" id="UP001281305"/>
    </source>
</evidence>